<dbReference type="EMBL" id="BAAAGE010000008">
    <property type="protein sequence ID" value="GAA0733888.1"/>
    <property type="molecule type" value="Genomic_DNA"/>
</dbReference>
<dbReference type="Proteomes" id="UP001501758">
    <property type="component" value="Unassembled WGS sequence"/>
</dbReference>
<evidence type="ECO:0000256" key="1">
    <source>
        <dbReference type="SAM" id="SignalP"/>
    </source>
</evidence>
<comment type="caution">
    <text evidence="2">The sequence shown here is derived from an EMBL/GenBank/DDBJ whole genome shotgun (WGS) entry which is preliminary data.</text>
</comment>
<feature type="chain" id="PRO_5047478923" evidence="1">
    <location>
        <begin position="24"/>
        <end position="319"/>
    </location>
</feature>
<feature type="signal peptide" evidence="1">
    <location>
        <begin position="1"/>
        <end position="23"/>
    </location>
</feature>
<dbReference type="RefSeq" id="WP_343914839.1">
    <property type="nucleotide sequence ID" value="NZ_BAAAGE010000008.1"/>
</dbReference>
<evidence type="ECO:0000313" key="3">
    <source>
        <dbReference type="Proteomes" id="UP001501758"/>
    </source>
</evidence>
<reference evidence="3" key="1">
    <citation type="journal article" date="2019" name="Int. J. Syst. Evol. Microbiol.">
        <title>The Global Catalogue of Microorganisms (GCM) 10K type strain sequencing project: providing services to taxonomists for standard genome sequencing and annotation.</title>
        <authorList>
            <consortium name="The Broad Institute Genomics Platform"/>
            <consortium name="The Broad Institute Genome Sequencing Center for Infectious Disease"/>
            <person name="Wu L."/>
            <person name="Ma J."/>
        </authorList>
    </citation>
    <scope>NUCLEOTIDE SEQUENCE [LARGE SCALE GENOMIC DNA]</scope>
    <source>
        <strain evidence="3">JCM 15974</strain>
    </source>
</reference>
<proteinExistence type="predicted"/>
<keyword evidence="1" id="KW-0732">Signal</keyword>
<dbReference type="Pfam" id="PF11751">
    <property type="entry name" value="PorP_SprF"/>
    <property type="match status" value="1"/>
</dbReference>
<protein>
    <submittedName>
        <fullName evidence="2">Type IX secretion system membrane protein PorP/SprF</fullName>
    </submittedName>
</protein>
<dbReference type="NCBIfam" id="TIGR03519">
    <property type="entry name" value="T9SS_PorP_fam"/>
    <property type="match status" value="1"/>
</dbReference>
<name>A0ABN1JAH2_9FLAO</name>
<keyword evidence="3" id="KW-1185">Reference proteome</keyword>
<accession>A0ABN1JAH2</accession>
<dbReference type="InterPro" id="IPR019861">
    <property type="entry name" value="PorP/SprF_Bacteroidetes"/>
</dbReference>
<gene>
    <name evidence="2" type="ORF">GCM10009430_48470</name>
</gene>
<sequence>MRKIFILFLSFLLWFGFFNNIQAQQDAQYTQYMYNTISVNPAYAGSRGVMSIMGLHRSQWVGLDGAPRTQTLTLNTPIGDNNRVGLGFSIVNDEIGPTDETYFDIDFSYTIPTSDTGKLSFGLKAGGHLLNVDFQRLSQFDINDPNFENNIDNKFSPNVGVGIYYHTDKFYAGLSAPNLLETNHFDEDATVNSNDSSTFIAEERINYYLITGYVFELNDNLKFKPALLSKLVFGAPLQVDLSANFLLYDKLTLGAAYRWSAAFSAMAGFQISDSLMIGFAYDRETTELGRTQFNDGSYEVMLRFELFRKYNRMLTPRFF</sequence>
<organism evidence="2 3">
    <name type="scientific">Aquimarina litoralis</name>
    <dbReference type="NCBI Taxonomy" id="584605"/>
    <lineage>
        <taxon>Bacteria</taxon>
        <taxon>Pseudomonadati</taxon>
        <taxon>Bacteroidota</taxon>
        <taxon>Flavobacteriia</taxon>
        <taxon>Flavobacteriales</taxon>
        <taxon>Flavobacteriaceae</taxon>
        <taxon>Aquimarina</taxon>
    </lineage>
</organism>
<evidence type="ECO:0000313" key="2">
    <source>
        <dbReference type="EMBL" id="GAA0733888.1"/>
    </source>
</evidence>